<dbReference type="NCBIfam" id="TIGR01704">
    <property type="entry name" value="MTA_SAH-Nsdase"/>
    <property type="match status" value="1"/>
</dbReference>
<dbReference type="InterPro" id="IPR035994">
    <property type="entry name" value="Nucleoside_phosphorylase_sf"/>
</dbReference>
<evidence type="ECO:0000313" key="8">
    <source>
        <dbReference type="Proteomes" id="UP001501446"/>
    </source>
</evidence>
<dbReference type="SUPFAM" id="SSF53167">
    <property type="entry name" value="Purine and uridine phosphorylases"/>
    <property type="match status" value="1"/>
</dbReference>
<accession>A0ABP8WX08</accession>
<proteinExistence type="predicted"/>
<dbReference type="Gene3D" id="3.40.50.1580">
    <property type="entry name" value="Nucleoside phosphorylase domain"/>
    <property type="match status" value="1"/>
</dbReference>
<organism evidence="7 8">
    <name type="scientific">Kocuria gwangalliensis</name>
    <dbReference type="NCBI Taxonomy" id="501592"/>
    <lineage>
        <taxon>Bacteria</taxon>
        <taxon>Bacillati</taxon>
        <taxon>Actinomycetota</taxon>
        <taxon>Actinomycetes</taxon>
        <taxon>Micrococcales</taxon>
        <taxon>Micrococcaceae</taxon>
        <taxon>Kocuria</taxon>
    </lineage>
</organism>
<keyword evidence="5" id="KW-0486">Methionine biosynthesis</keyword>
<dbReference type="InterPro" id="IPR000845">
    <property type="entry name" value="Nucleoside_phosphorylase_d"/>
</dbReference>
<dbReference type="PANTHER" id="PTHR46832">
    <property type="entry name" value="5'-METHYLTHIOADENOSINE/S-ADENOSYLHOMOCYSTEINE NUCLEOSIDASE"/>
    <property type="match status" value="1"/>
</dbReference>
<comment type="caution">
    <text evidence="7">The sequence shown here is derived from an EMBL/GenBank/DDBJ whole genome shotgun (WGS) entry which is preliminary data.</text>
</comment>
<evidence type="ECO:0000256" key="1">
    <source>
        <dbReference type="ARBA" id="ARBA00004945"/>
    </source>
</evidence>
<reference evidence="8" key="1">
    <citation type="journal article" date="2019" name="Int. J. Syst. Evol. Microbiol.">
        <title>The Global Catalogue of Microorganisms (GCM) 10K type strain sequencing project: providing services to taxonomists for standard genome sequencing and annotation.</title>
        <authorList>
            <consortium name="The Broad Institute Genomics Platform"/>
            <consortium name="The Broad Institute Genome Sequencing Center for Infectious Disease"/>
            <person name="Wu L."/>
            <person name="Ma J."/>
        </authorList>
    </citation>
    <scope>NUCLEOTIDE SEQUENCE [LARGE SCALE GENOMIC DNA]</scope>
    <source>
        <strain evidence="8">JCM 18958</strain>
    </source>
</reference>
<evidence type="ECO:0000259" key="6">
    <source>
        <dbReference type="Pfam" id="PF01048"/>
    </source>
</evidence>
<sequence length="257" mass="26590">MNPGASPETLNEDAALFGRCVGSPAVVVAMDEEAAPFLARATERAAQPLTVGPALVYAVILEGDPVMIVRTGIGLVNAAAAMTAVIERFEPSAVISAGSAGGLRSDVNVGDLVIGTDYRYADADATAFGYLPGQVPGMPESYSPAVRLMDATEDVIGTDQQSVLRGTMVSGGSFVTEANVGATREIFPEALSTDMETVALAQVCATRTYPFLAVRSISDLCGPAAGQQFHLEIDLVAEISASAVCQILSTIRQSTSE</sequence>
<dbReference type="Pfam" id="PF01048">
    <property type="entry name" value="PNP_UDP_1"/>
    <property type="match status" value="1"/>
</dbReference>
<evidence type="ECO:0000313" key="7">
    <source>
        <dbReference type="EMBL" id="GAA4696057.1"/>
    </source>
</evidence>
<dbReference type="EC" id="3.2.2.9" evidence="2"/>
<evidence type="ECO:0000256" key="3">
    <source>
        <dbReference type="ARBA" id="ARBA00022605"/>
    </source>
</evidence>
<keyword evidence="3" id="KW-0028">Amino-acid biosynthesis</keyword>
<gene>
    <name evidence="7" type="primary">mtnN</name>
    <name evidence="7" type="ORF">GCM10025781_12220</name>
</gene>
<protein>
    <recommendedName>
        <fullName evidence="2">adenosylhomocysteine nucleosidase</fullName>
        <ecNumber evidence="2">3.2.2.9</ecNumber>
    </recommendedName>
</protein>
<keyword evidence="8" id="KW-1185">Reference proteome</keyword>
<evidence type="ECO:0000256" key="2">
    <source>
        <dbReference type="ARBA" id="ARBA00011974"/>
    </source>
</evidence>
<dbReference type="CDD" id="cd09008">
    <property type="entry name" value="MTAN"/>
    <property type="match status" value="1"/>
</dbReference>
<dbReference type="PANTHER" id="PTHR46832:SF1">
    <property type="entry name" value="5'-METHYLTHIOADENOSINE_S-ADENOSYLHOMOCYSTEINE NUCLEOSIDASE"/>
    <property type="match status" value="1"/>
</dbReference>
<keyword evidence="4" id="KW-0378">Hydrolase</keyword>
<feature type="domain" description="Nucleoside phosphorylase" evidence="6">
    <location>
        <begin position="25"/>
        <end position="250"/>
    </location>
</feature>
<dbReference type="EMBL" id="BAABLN010000013">
    <property type="protein sequence ID" value="GAA4696057.1"/>
    <property type="molecule type" value="Genomic_DNA"/>
</dbReference>
<name>A0ABP8WX08_9MICC</name>
<evidence type="ECO:0000256" key="4">
    <source>
        <dbReference type="ARBA" id="ARBA00022801"/>
    </source>
</evidence>
<dbReference type="Proteomes" id="UP001501446">
    <property type="component" value="Unassembled WGS sequence"/>
</dbReference>
<comment type="pathway">
    <text evidence="1">Amino-acid biosynthesis; L-methionine biosynthesis via salvage pathway; S-methyl-5-thio-alpha-D-ribose 1-phosphate from S-methyl-5'-thioadenosine (hydrolase route): step 1/2.</text>
</comment>
<dbReference type="InterPro" id="IPR010049">
    <property type="entry name" value="MTA_SAH_Nsdase"/>
</dbReference>
<dbReference type="RefSeq" id="WP_345310911.1">
    <property type="nucleotide sequence ID" value="NZ_BAABLN010000013.1"/>
</dbReference>
<evidence type="ECO:0000256" key="5">
    <source>
        <dbReference type="ARBA" id="ARBA00023167"/>
    </source>
</evidence>